<dbReference type="SUPFAM" id="SSF53067">
    <property type="entry name" value="Actin-like ATPase domain"/>
    <property type="match status" value="1"/>
</dbReference>
<evidence type="ECO:0000256" key="1">
    <source>
        <dbReference type="ARBA" id="ARBA00006479"/>
    </source>
</evidence>
<dbReference type="CDD" id="cd23763">
    <property type="entry name" value="ASKHA_ATPase_ROK"/>
    <property type="match status" value="1"/>
</dbReference>
<evidence type="ECO:0000313" key="3">
    <source>
        <dbReference type="EMBL" id="MBF4692160.1"/>
    </source>
</evidence>
<accession>A0ABR9ZQF7</accession>
<evidence type="ECO:0000313" key="4">
    <source>
        <dbReference type="Proteomes" id="UP000614200"/>
    </source>
</evidence>
<protein>
    <submittedName>
        <fullName evidence="3">ROK family protein</fullName>
    </submittedName>
</protein>
<dbReference type="InterPro" id="IPR043129">
    <property type="entry name" value="ATPase_NBD"/>
</dbReference>
<gene>
    <name evidence="3" type="ORF">ISU02_03480</name>
</gene>
<name>A0ABR9ZQF7_9FIRM</name>
<organism evidence="3 4">
    <name type="scientific">Fusibacter ferrireducens</name>
    <dbReference type="NCBI Taxonomy" id="2785058"/>
    <lineage>
        <taxon>Bacteria</taxon>
        <taxon>Bacillati</taxon>
        <taxon>Bacillota</taxon>
        <taxon>Clostridia</taxon>
        <taxon>Eubacteriales</taxon>
        <taxon>Eubacteriales Family XII. Incertae Sedis</taxon>
        <taxon>Fusibacter</taxon>
    </lineage>
</organism>
<dbReference type="RefSeq" id="WP_194700402.1">
    <property type="nucleotide sequence ID" value="NZ_JADKNH010000002.1"/>
</dbReference>
<evidence type="ECO:0000256" key="2">
    <source>
        <dbReference type="SAM" id="Phobius"/>
    </source>
</evidence>
<dbReference type="PANTHER" id="PTHR18964">
    <property type="entry name" value="ROK (REPRESSOR, ORF, KINASE) FAMILY"/>
    <property type="match status" value="1"/>
</dbReference>
<dbReference type="PANTHER" id="PTHR18964:SF149">
    <property type="entry name" value="BIFUNCTIONAL UDP-N-ACETYLGLUCOSAMINE 2-EPIMERASE_N-ACETYLMANNOSAMINE KINASE"/>
    <property type="match status" value="1"/>
</dbReference>
<sequence length="318" mass="35082">MKYLIGIDVGGTKIAFGLFDENKAFIANKKIDSDASISPENFFDLIVDVIHKLLKEQQLTIADVLGIGIGLPSYVHFKDGYIVKTGSLPKLHHFPLKSYLQEKMGNEIKIVIDNDGHAGALAEYRYGVGKQYDNFVYCPVSTGISSSFIINGEIFRGSYGWSGESGHMLTGNNLNSKKVCGCDNPGCFNSLCSGKMIVNSVLEWIESGEDTIITALAGGINYITAEHIDKAFEMDDILAKRAVEQMAQYMAIWLFNIYMILNINCFVFSGGLLSMGDKLFGRVKALFNSYNNIDYPVYFLEAKLGDQSGVIGAMELLF</sequence>
<comment type="similarity">
    <text evidence="1">Belongs to the ROK (NagC/XylR) family.</text>
</comment>
<dbReference type="InterPro" id="IPR000600">
    <property type="entry name" value="ROK"/>
</dbReference>
<dbReference type="Proteomes" id="UP000614200">
    <property type="component" value="Unassembled WGS sequence"/>
</dbReference>
<proteinExistence type="inferred from homology"/>
<dbReference type="EMBL" id="JADKNH010000002">
    <property type="protein sequence ID" value="MBF4692160.1"/>
    <property type="molecule type" value="Genomic_DNA"/>
</dbReference>
<dbReference type="Pfam" id="PF00480">
    <property type="entry name" value="ROK"/>
    <property type="match status" value="1"/>
</dbReference>
<dbReference type="Gene3D" id="3.30.420.40">
    <property type="match status" value="2"/>
</dbReference>
<feature type="transmembrane region" description="Helical" evidence="2">
    <location>
        <begin position="250"/>
        <end position="273"/>
    </location>
</feature>
<keyword evidence="2" id="KW-1133">Transmembrane helix</keyword>
<keyword evidence="2" id="KW-0472">Membrane</keyword>
<keyword evidence="2" id="KW-0812">Transmembrane</keyword>
<reference evidence="3 4" key="1">
    <citation type="submission" date="2020-11" db="EMBL/GenBank/DDBJ databases">
        <title>Fusibacter basophilias sp. nov.</title>
        <authorList>
            <person name="Qiu D."/>
        </authorList>
    </citation>
    <scope>NUCLEOTIDE SEQUENCE [LARGE SCALE GENOMIC DNA]</scope>
    <source>
        <strain evidence="3 4">Q10-2</strain>
    </source>
</reference>
<comment type="caution">
    <text evidence="3">The sequence shown here is derived from an EMBL/GenBank/DDBJ whole genome shotgun (WGS) entry which is preliminary data.</text>
</comment>
<keyword evidence="4" id="KW-1185">Reference proteome</keyword>